<keyword evidence="3" id="KW-1185">Reference proteome</keyword>
<dbReference type="RefSeq" id="WP_166433700.1">
    <property type="nucleotide sequence ID" value="NZ_JAWRJU010000154.1"/>
</dbReference>
<dbReference type="AlphaFoldDB" id="A0A2X2TY58"/>
<protein>
    <submittedName>
        <fullName evidence="2">Response regulator containing a CheY-like receiver domain and an HD-GYP domain</fullName>
    </submittedName>
</protein>
<dbReference type="PROSITE" id="PS51832">
    <property type="entry name" value="HD_GYP"/>
    <property type="match status" value="1"/>
</dbReference>
<dbReference type="EMBL" id="UAVW01000009">
    <property type="protein sequence ID" value="SQB10802.1"/>
    <property type="molecule type" value="Genomic_DNA"/>
</dbReference>
<evidence type="ECO:0000313" key="3">
    <source>
        <dbReference type="Proteomes" id="UP000251853"/>
    </source>
</evidence>
<dbReference type="InterPro" id="IPR037522">
    <property type="entry name" value="HD_GYP_dom"/>
</dbReference>
<reference evidence="2 3" key="1">
    <citation type="submission" date="2018-06" db="EMBL/GenBank/DDBJ databases">
        <authorList>
            <consortium name="Pathogen Informatics"/>
            <person name="Doyle S."/>
        </authorList>
    </citation>
    <scope>NUCLEOTIDE SEQUENCE [LARGE SCALE GENOMIC DNA]</scope>
    <source>
        <strain evidence="2 3">NCTC11224</strain>
    </source>
</reference>
<sequence>MTKTGIRDFHGYDALTSDRVYKKAIPHEQAANMILNGECGCFSSRLLDCFKNVEQQLADLCKWYRTAMYRLQPSCPATVVCRGCGEYWVGF</sequence>
<gene>
    <name evidence="2" type="ORF">NCTC11224_02142</name>
</gene>
<organism evidence="2 3">
    <name type="scientific">Enterocloster clostridioformis</name>
    <dbReference type="NCBI Taxonomy" id="1531"/>
    <lineage>
        <taxon>Bacteria</taxon>
        <taxon>Bacillati</taxon>
        <taxon>Bacillota</taxon>
        <taxon>Clostridia</taxon>
        <taxon>Lachnospirales</taxon>
        <taxon>Lachnospiraceae</taxon>
        <taxon>Enterocloster</taxon>
    </lineage>
</organism>
<name>A0A2X2TY58_9FIRM</name>
<dbReference type="Gene3D" id="1.10.3210.10">
    <property type="entry name" value="Hypothetical protein af1432"/>
    <property type="match status" value="1"/>
</dbReference>
<evidence type="ECO:0000313" key="2">
    <source>
        <dbReference type="EMBL" id="SQB10802.1"/>
    </source>
</evidence>
<dbReference type="Proteomes" id="UP000251853">
    <property type="component" value="Unassembled WGS sequence"/>
</dbReference>
<evidence type="ECO:0000259" key="1">
    <source>
        <dbReference type="PROSITE" id="PS51832"/>
    </source>
</evidence>
<proteinExistence type="predicted"/>
<accession>A0A2X2TY58</accession>
<feature type="domain" description="HD-GYP" evidence="1">
    <location>
        <begin position="1"/>
        <end position="66"/>
    </location>
</feature>